<evidence type="ECO:0000256" key="6">
    <source>
        <dbReference type="ARBA" id="ARBA00022989"/>
    </source>
</evidence>
<organism evidence="10">
    <name type="scientific">marine sediment metagenome</name>
    <dbReference type="NCBI Taxonomy" id="412755"/>
    <lineage>
        <taxon>unclassified sequences</taxon>
        <taxon>metagenomes</taxon>
        <taxon>ecological metagenomes</taxon>
    </lineage>
</organism>
<dbReference type="GO" id="GO:0043190">
    <property type="term" value="C:ATP-binding cassette (ABC) transporter complex"/>
    <property type="evidence" value="ECO:0007669"/>
    <property type="project" value="InterPro"/>
</dbReference>
<dbReference type="InterPro" id="IPR035906">
    <property type="entry name" value="MetI-like_sf"/>
</dbReference>
<evidence type="ECO:0000256" key="8">
    <source>
        <dbReference type="SAM" id="Phobius"/>
    </source>
</evidence>
<dbReference type="AlphaFoldDB" id="A0A0F9TT39"/>
<keyword evidence="5" id="KW-0029">Amino-acid transport</keyword>
<keyword evidence="2" id="KW-0813">Transport</keyword>
<dbReference type="GO" id="GO:0006865">
    <property type="term" value="P:amino acid transport"/>
    <property type="evidence" value="ECO:0007669"/>
    <property type="project" value="UniProtKB-KW"/>
</dbReference>
<comment type="caution">
    <text evidence="10">The sequence shown here is derived from an EMBL/GenBank/DDBJ whole genome shotgun (WGS) entry which is preliminary data.</text>
</comment>
<feature type="transmembrane region" description="Helical" evidence="8">
    <location>
        <begin position="65"/>
        <end position="98"/>
    </location>
</feature>
<reference evidence="10" key="1">
    <citation type="journal article" date="2015" name="Nature">
        <title>Complex archaea that bridge the gap between prokaryotes and eukaryotes.</title>
        <authorList>
            <person name="Spang A."/>
            <person name="Saw J.H."/>
            <person name="Jorgensen S.L."/>
            <person name="Zaremba-Niedzwiedzka K."/>
            <person name="Martijn J."/>
            <person name="Lind A.E."/>
            <person name="van Eijk R."/>
            <person name="Schleper C."/>
            <person name="Guy L."/>
            <person name="Ettema T.J."/>
        </authorList>
    </citation>
    <scope>NUCLEOTIDE SEQUENCE</scope>
</reference>
<dbReference type="InterPro" id="IPR010065">
    <property type="entry name" value="AA_ABC_transptr_permease_3TM"/>
</dbReference>
<feature type="transmembrane region" description="Helical" evidence="8">
    <location>
        <begin position="211"/>
        <end position="231"/>
    </location>
</feature>
<dbReference type="InterPro" id="IPR043429">
    <property type="entry name" value="ArtM/GltK/GlnP/TcyL/YhdX-like"/>
</dbReference>
<keyword evidence="7 8" id="KW-0472">Membrane</keyword>
<dbReference type="PANTHER" id="PTHR30614:SF0">
    <property type="entry name" value="L-CYSTINE TRANSPORT SYSTEM PERMEASE PROTEIN TCYL"/>
    <property type="match status" value="1"/>
</dbReference>
<evidence type="ECO:0000259" key="9">
    <source>
        <dbReference type="PROSITE" id="PS50928"/>
    </source>
</evidence>
<sequence length="279" mass="30734">MTDVPDPKRMDVLLPRARRESRLTVGSILAFAAIVIAIVGIAGVARSQILGAGPESWISVLWKWSPLLLGGFAFNIAISIVAMTIGTILGAGLGIGLLSEVTAIRKTSWCVMQIFRNSPWLVLLFFAMFLVPFQIKIGDFIIPLPGWIKACVGFSLPVMANVAEIVRGAVKSLPGTQWEAAESLAFTRRQTMWMIILPQCFRRMLPPWMNLYSLITMATVLASVVGVSEMLTLTSDVHAAEGGRPELFAPLYGFALVCFFVYCYPIGRLTIYLERRLHV</sequence>
<dbReference type="PROSITE" id="PS50928">
    <property type="entry name" value="ABC_TM1"/>
    <property type="match status" value="1"/>
</dbReference>
<dbReference type="GO" id="GO:0022857">
    <property type="term" value="F:transmembrane transporter activity"/>
    <property type="evidence" value="ECO:0007669"/>
    <property type="project" value="InterPro"/>
</dbReference>
<dbReference type="PANTHER" id="PTHR30614">
    <property type="entry name" value="MEMBRANE COMPONENT OF AMINO ACID ABC TRANSPORTER"/>
    <property type="match status" value="1"/>
</dbReference>
<evidence type="ECO:0000313" key="10">
    <source>
        <dbReference type="EMBL" id="KKN82504.1"/>
    </source>
</evidence>
<dbReference type="Pfam" id="PF00528">
    <property type="entry name" value="BPD_transp_1"/>
    <property type="match status" value="1"/>
</dbReference>
<keyword evidence="4 8" id="KW-0812">Transmembrane</keyword>
<feature type="transmembrane region" description="Helical" evidence="8">
    <location>
        <begin position="147"/>
        <end position="166"/>
    </location>
</feature>
<dbReference type="EMBL" id="LAZR01000200">
    <property type="protein sequence ID" value="KKN82504.1"/>
    <property type="molecule type" value="Genomic_DNA"/>
</dbReference>
<keyword evidence="6 8" id="KW-1133">Transmembrane helix</keyword>
<evidence type="ECO:0000256" key="4">
    <source>
        <dbReference type="ARBA" id="ARBA00022692"/>
    </source>
</evidence>
<evidence type="ECO:0000256" key="1">
    <source>
        <dbReference type="ARBA" id="ARBA00004651"/>
    </source>
</evidence>
<comment type="subcellular location">
    <subcellularLocation>
        <location evidence="1">Cell membrane</location>
        <topology evidence="1">Multi-pass membrane protein</topology>
    </subcellularLocation>
</comment>
<dbReference type="Gene3D" id="1.10.3720.10">
    <property type="entry name" value="MetI-like"/>
    <property type="match status" value="1"/>
</dbReference>
<keyword evidence="3" id="KW-1003">Cell membrane</keyword>
<feature type="domain" description="ABC transmembrane type-1" evidence="9">
    <location>
        <begin position="72"/>
        <end position="273"/>
    </location>
</feature>
<feature type="transmembrane region" description="Helical" evidence="8">
    <location>
        <begin position="119"/>
        <end position="135"/>
    </location>
</feature>
<evidence type="ECO:0000256" key="3">
    <source>
        <dbReference type="ARBA" id="ARBA00022475"/>
    </source>
</evidence>
<dbReference type="NCBIfam" id="TIGR01726">
    <property type="entry name" value="HEQRo_perm_3TM"/>
    <property type="match status" value="1"/>
</dbReference>
<gene>
    <name evidence="10" type="ORF">LCGC14_0309260</name>
</gene>
<dbReference type="CDD" id="cd06261">
    <property type="entry name" value="TM_PBP2"/>
    <property type="match status" value="1"/>
</dbReference>
<evidence type="ECO:0000256" key="7">
    <source>
        <dbReference type="ARBA" id="ARBA00023136"/>
    </source>
</evidence>
<feature type="transmembrane region" description="Helical" evidence="8">
    <location>
        <begin position="251"/>
        <end position="273"/>
    </location>
</feature>
<accession>A0A0F9TT39</accession>
<proteinExistence type="predicted"/>
<feature type="transmembrane region" description="Helical" evidence="8">
    <location>
        <begin position="23"/>
        <end position="45"/>
    </location>
</feature>
<name>A0A0F9TT39_9ZZZZ</name>
<dbReference type="SUPFAM" id="SSF161098">
    <property type="entry name" value="MetI-like"/>
    <property type="match status" value="1"/>
</dbReference>
<protein>
    <recommendedName>
        <fullName evidence="9">ABC transmembrane type-1 domain-containing protein</fullName>
    </recommendedName>
</protein>
<dbReference type="InterPro" id="IPR000515">
    <property type="entry name" value="MetI-like"/>
</dbReference>
<evidence type="ECO:0000256" key="5">
    <source>
        <dbReference type="ARBA" id="ARBA00022970"/>
    </source>
</evidence>
<evidence type="ECO:0000256" key="2">
    <source>
        <dbReference type="ARBA" id="ARBA00022448"/>
    </source>
</evidence>